<dbReference type="STRING" id="407234.SAMN05421795_102220"/>
<protein>
    <submittedName>
        <fullName evidence="2">Hpr(Ser) kinase/phosphatase</fullName>
    </submittedName>
</protein>
<dbReference type="CDD" id="cd01918">
    <property type="entry name" value="HprK_C"/>
    <property type="match status" value="1"/>
</dbReference>
<sequence length="159" mass="15975">MAQAQAGPSDVPVGTGPAAPGEALTLHASCVAWGGRALLLAGPSGAGKSTLALAMMALGADLVADDRTVLRATGDGLSAEAPAPIRGRIEARGIGILAAPAVGPVPVAGLVDLARDETERLPPDRRTVLLGRSIPLVLRVRNAHFSAALIQFLKGGRVA</sequence>
<organism evidence="2 3">
    <name type="scientific">Phaeovulum vinaykumarii</name>
    <dbReference type="NCBI Taxonomy" id="407234"/>
    <lineage>
        <taxon>Bacteria</taxon>
        <taxon>Pseudomonadati</taxon>
        <taxon>Pseudomonadota</taxon>
        <taxon>Alphaproteobacteria</taxon>
        <taxon>Rhodobacterales</taxon>
        <taxon>Paracoccaceae</taxon>
        <taxon>Phaeovulum</taxon>
    </lineage>
</organism>
<dbReference type="EMBL" id="FTOM01000002">
    <property type="protein sequence ID" value="SIS65657.1"/>
    <property type="molecule type" value="Genomic_DNA"/>
</dbReference>
<accession>A0A1N7KVU5</accession>
<evidence type="ECO:0000259" key="1">
    <source>
        <dbReference type="Pfam" id="PF07475"/>
    </source>
</evidence>
<keyword evidence="2" id="KW-0418">Kinase</keyword>
<dbReference type="Gene3D" id="3.40.50.300">
    <property type="entry name" value="P-loop containing nucleotide triphosphate hydrolases"/>
    <property type="match status" value="1"/>
</dbReference>
<evidence type="ECO:0000313" key="3">
    <source>
        <dbReference type="Proteomes" id="UP000186098"/>
    </source>
</evidence>
<dbReference type="InterPro" id="IPR011104">
    <property type="entry name" value="Hpr_kin/Pase_C"/>
</dbReference>
<reference evidence="3" key="1">
    <citation type="submission" date="2017-01" db="EMBL/GenBank/DDBJ databases">
        <authorList>
            <person name="Varghese N."/>
            <person name="Submissions S."/>
        </authorList>
    </citation>
    <scope>NUCLEOTIDE SEQUENCE [LARGE SCALE GENOMIC DNA]</scope>
    <source>
        <strain evidence="3">DSM 18714</strain>
    </source>
</reference>
<proteinExistence type="predicted"/>
<feature type="domain" description="HPr kinase/phosphorylase C-terminal" evidence="1">
    <location>
        <begin position="24"/>
        <end position="98"/>
    </location>
</feature>
<dbReference type="RefSeq" id="WP_083947596.1">
    <property type="nucleotide sequence ID" value="NZ_FTOM01000002.1"/>
</dbReference>
<gene>
    <name evidence="2" type="ORF">SAMN05421795_102220</name>
</gene>
<dbReference type="OrthoDB" id="8326226at2"/>
<evidence type="ECO:0000313" key="2">
    <source>
        <dbReference type="EMBL" id="SIS65657.1"/>
    </source>
</evidence>
<dbReference type="Proteomes" id="UP000186098">
    <property type="component" value="Unassembled WGS sequence"/>
</dbReference>
<dbReference type="GO" id="GO:0005524">
    <property type="term" value="F:ATP binding"/>
    <property type="evidence" value="ECO:0007669"/>
    <property type="project" value="InterPro"/>
</dbReference>
<dbReference type="AlphaFoldDB" id="A0A1N7KVU5"/>
<dbReference type="Pfam" id="PF07475">
    <property type="entry name" value="Hpr_kinase_C"/>
    <property type="match status" value="1"/>
</dbReference>
<dbReference type="InterPro" id="IPR027417">
    <property type="entry name" value="P-loop_NTPase"/>
</dbReference>
<name>A0A1N7KVU5_9RHOB</name>
<dbReference type="GO" id="GO:0006109">
    <property type="term" value="P:regulation of carbohydrate metabolic process"/>
    <property type="evidence" value="ECO:0007669"/>
    <property type="project" value="InterPro"/>
</dbReference>
<dbReference type="GO" id="GO:0000155">
    <property type="term" value="F:phosphorelay sensor kinase activity"/>
    <property type="evidence" value="ECO:0007669"/>
    <property type="project" value="InterPro"/>
</dbReference>
<keyword evidence="2" id="KW-0808">Transferase</keyword>
<dbReference type="SUPFAM" id="SSF53795">
    <property type="entry name" value="PEP carboxykinase-like"/>
    <property type="match status" value="1"/>
</dbReference>
<keyword evidence="3" id="KW-1185">Reference proteome</keyword>